<dbReference type="PANTHER" id="PTHR12891:SF0">
    <property type="entry name" value="MMS19 NUCLEOTIDE EXCISION REPAIR PROTEIN HOMOLOG"/>
    <property type="match status" value="1"/>
</dbReference>
<comment type="similarity">
    <text evidence="1">Belongs to the MET18/MMS19 family.</text>
</comment>
<accession>A0AAD8PE96</accession>
<dbReference type="GO" id="GO:0006281">
    <property type="term" value="P:DNA repair"/>
    <property type="evidence" value="ECO:0007669"/>
    <property type="project" value="UniProtKB-UniRule"/>
</dbReference>
<keyword evidence="1" id="KW-0539">Nucleus</keyword>
<evidence type="ECO:0000313" key="4">
    <source>
        <dbReference type="Proteomes" id="UP001230268"/>
    </source>
</evidence>
<keyword evidence="1" id="KW-0227">DNA damage</keyword>
<evidence type="ECO:0000313" key="3">
    <source>
        <dbReference type="EMBL" id="KAK1443581.1"/>
    </source>
</evidence>
<reference evidence="3" key="1">
    <citation type="submission" date="2023-08" db="EMBL/GenBank/DDBJ databases">
        <title>Draft sequence of the Babesia gibsoni genome.</title>
        <authorList>
            <person name="Yamagishi J.Y."/>
            <person name="Xuan X.X."/>
        </authorList>
    </citation>
    <scope>NUCLEOTIDE SEQUENCE</scope>
    <source>
        <strain evidence="3">Azabu</strain>
    </source>
</reference>
<dbReference type="AlphaFoldDB" id="A0AAD8PE96"/>
<dbReference type="InterPro" id="IPR039920">
    <property type="entry name" value="MMS19"/>
</dbReference>
<organism evidence="3 4">
    <name type="scientific">Babesia gibsoni</name>
    <dbReference type="NCBI Taxonomy" id="33632"/>
    <lineage>
        <taxon>Eukaryota</taxon>
        <taxon>Sar</taxon>
        <taxon>Alveolata</taxon>
        <taxon>Apicomplexa</taxon>
        <taxon>Aconoidasida</taxon>
        <taxon>Piroplasmida</taxon>
        <taxon>Babesiidae</taxon>
        <taxon>Babesia</taxon>
    </lineage>
</organism>
<keyword evidence="4" id="KW-1185">Reference proteome</keyword>
<evidence type="ECO:0000256" key="1">
    <source>
        <dbReference type="RuleBase" id="RU367072"/>
    </source>
</evidence>
<dbReference type="Pfam" id="PF14500">
    <property type="entry name" value="MMS19_N"/>
    <property type="match status" value="1"/>
</dbReference>
<dbReference type="GO" id="GO:0005634">
    <property type="term" value="C:nucleus"/>
    <property type="evidence" value="ECO:0007669"/>
    <property type="project" value="UniProtKB-SubCell"/>
</dbReference>
<dbReference type="GO" id="GO:0016226">
    <property type="term" value="P:iron-sulfur cluster assembly"/>
    <property type="evidence" value="ECO:0007669"/>
    <property type="project" value="UniProtKB-UniRule"/>
</dbReference>
<keyword evidence="1" id="KW-0234">DNA repair</keyword>
<dbReference type="GO" id="GO:0051604">
    <property type="term" value="P:protein maturation"/>
    <property type="evidence" value="ECO:0007669"/>
    <property type="project" value="UniProtKB-UniRule"/>
</dbReference>
<protein>
    <recommendedName>
        <fullName evidence="1">MMS19 nucleotide excision repair protein</fullName>
    </recommendedName>
</protein>
<comment type="subcellular location">
    <subcellularLocation>
        <location evidence="1">Nucleus</location>
    </subcellularLocation>
</comment>
<dbReference type="InterPro" id="IPR029240">
    <property type="entry name" value="MMS19_N"/>
</dbReference>
<dbReference type="Proteomes" id="UP001230268">
    <property type="component" value="Unassembled WGS sequence"/>
</dbReference>
<proteinExistence type="inferred from homology"/>
<sequence>MKGSIGDDTAGESEHSLADLVIQYYSNDSDSGFCEPRNRILVAVVKGSGEEFVKLIIDAYEKEDDLVRKRNICRLLHEVISRTEDIFSHDQLVPFLMKCLPVTICTHYSIVGLKSLLQRHVKIGSITESSLLSIQQMYDLLLTYNISSMAQKPRIDFLWISHFMVDALKLLNLPLLDNMITRFVSCVSGEKDPRNLLVLFELIVKFGERGLNDEDAKSLASMYCNYYPIQFSPPKNDSIGIKPVELKERLLKVFKASKQFGKYSMEVMIDCLYSGYGSDEEYEEILTDTLRFFNDCAPIYGEECYSEHLDAFIEVIISEFFIKATTTTDEPEKTMIESFSHLNIDPISEDIECEEHCIHEAIKLGELYYEGWESVSSTLRVFGGILHLFMSTIDVESNKDSIIKLLKLLKEQLIADNNKANDANGHAGFFLDVLCGIERYHELLLEHVIAPLCNEITFKFTELKKGNLTESFLCNYLSLMLPVLTTTLFSKIVSKSHKEIPRKFSTPVIIGALCCVQLNSNKLFTRGLKLLTLAVASSKSSMIEHVINLCIKESKLFSKEPSSRSGADVRSYAETILTILKCHFTHCESLVAHIKEMAHCIVDAEDIEKVIGEYLHNDVDISREFAEIIATTLSKTQDPQVVQTICRMCCRCVHHVCEYPETKIVNTAHGLSLALIANRAVVEDVIREELPLDKALGYYKQLWELGQQGSLPVPTRRFLALIVPMYISMSLNDTGAKIAKLFCSDGYLFLLPLVLKDVDCDVINAVLEFGKDSVDIFELEAISWLIQRWYSHSFTSEGKTSEDIYEHANPSRHLNIDHIIDLLSGRSKFDIPYQERLCSLGLSPIILSYVIEGMDHRSMLAVDLSAYFACVKPSVLSSFICSNFPFQPEKLSQSLKSLGFDMKSMTCPIKGYKDLFFLDGTEIENVPTVQRIQYNFIVEHCRRKSSLDKIVATKLLQLFCGMKDDLHVNVALQALLLSLEDSEIATEHENLVKKLVRQFLKSWYNKSVHNNSRKAGEASILHGNSHYNDVPAYHHWLQEQFLFQSLLLIVRLLCHMERVSTPSFVKRHEFDYSGSTSHDNGIRTHTGAIFTLEGEEWKSLSDVAVSLSQCSSLPVCRILSILIAHYVVKSSPNTVSKEYAKSVVKRMYGCLGDGDQRVRTIALSCRHNWLRR</sequence>
<dbReference type="GO" id="GO:0097361">
    <property type="term" value="C:cytosolic [4Fe-4S] assembly targeting complex"/>
    <property type="evidence" value="ECO:0007669"/>
    <property type="project" value="UniProtKB-UniRule"/>
</dbReference>
<evidence type="ECO:0000259" key="2">
    <source>
        <dbReference type="Pfam" id="PF14500"/>
    </source>
</evidence>
<feature type="domain" description="MMS19 N-terminal" evidence="2">
    <location>
        <begin position="61"/>
        <end position="318"/>
    </location>
</feature>
<dbReference type="PANTHER" id="PTHR12891">
    <property type="entry name" value="DNA REPAIR/TRANSCRIPTION PROTEIN MET18/MMS19"/>
    <property type="match status" value="1"/>
</dbReference>
<comment type="function">
    <text evidence="1">Key component of the cytosolic iron-sulfur protein assembly (CIA) complex, a multiprotein complex that mediates the incorporation of iron-sulfur cluster into apoproteins specifically involved in DNA metabolism and genomic integrity. In the CIA complex, MMS19 acts as an adapter between early-acting CIA components and a subset of cellular target iron-sulfur proteins.</text>
</comment>
<comment type="caution">
    <text evidence="3">The sequence shown here is derived from an EMBL/GenBank/DDBJ whole genome shotgun (WGS) entry which is preliminary data.</text>
</comment>
<name>A0AAD8PE96_BABGI</name>
<dbReference type="EMBL" id="JAVEPI010000002">
    <property type="protein sequence ID" value="KAK1443581.1"/>
    <property type="molecule type" value="Genomic_DNA"/>
</dbReference>
<gene>
    <name evidence="3" type="ORF">BgAZ_204570</name>
</gene>